<protein>
    <submittedName>
        <fullName evidence="1">Uncharacterized protein</fullName>
    </submittedName>
</protein>
<dbReference type="EMBL" id="LAQU01000022">
    <property type="protein sequence ID" value="KKB62253.1"/>
    <property type="molecule type" value="Genomic_DNA"/>
</dbReference>
<evidence type="ECO:0000313" key="2">
    <source>
        <dbReference type="Proteomes" id="UP000033618"/>
    </source>
</evidence>
<dbReference type="RefSeq" id="WP_024901980.1">
    <property type="nucleotide sequence ID" value="NZ_CADFGU010000014.1"/>
</dbReference>
<organism evidence="1 2">
    <name type="scientific">Robbsia andropogonis</name>
    <dbReference type="NCBI Taxonomy" id="28092"/>
    <lineage>
        <taxon>Bacteria</taxon>
        <taxon>Pseudomonadati</taxon>
        <taxon>Pseudomonadota</taxon>
        <taxon>Betaproteobacteria</taxon>
        <taxon>Burkholderiales</taxon>
        <taxon>Burkholderiaceae</taxon>
        <taxon>Robbsia</taxon>
    </lineage>
</organism>
<accession>A0A0F5JWM0</accession>
<comment type="caution">
    <text evidence="1">The sequence shown here is derived from an EMBL/GenBank/DDBJ whole genome shotgun (WGS) entry which is preliminary data.</text>
</comment>
<dbReference type="OrthoDB" id="9027722at2"/>
<dbReference type="Proteomes" id="UP000033618">
    <property type="component" value="Unassembled WGS sequence"/>
</dbReference>
<sequence length="520" mass="56448">MTHIPLAPGGAVADLQAGWEAVTDVRPFAEAERQSNLIEHGFSPLWRGVVRLLSSLPIIGNTNPVKQAAADITFSDTARAERFEAFVGALRSQYSAEITDEVVALTALSPANYLSLSKMREARDVALMRECLTHNQQFTNRIEVKVWNWENMRRVGHVALLMRHELTDGGDTKLTGPDAETYASWWPGGDFDASPDEGQVSGLEAKISDRLEFDIQTQRGFAGSYTSDMYSEMSQRAREGLESGRFAPLPGQVPINIYQGGEDEAPNVSWGKEPDASIAMPMAGYNERPHPGGTGTDANGVVVPTLTTFGLSVDAIKTYWETEAIGNDAAQFKLVSTDRNCSGMAARLLKAGGAHAFLPVPEAVLFLDPNTMRRYTTDLMTEVTALNAKADTVDASFGRLFTEDEGADESGVTPSYSVRLARAQEAIASLPRATQASMQALNNALNECKTEAGDYEGMMRQMKAMVGGLHNHVNGPFGSDINKALRSAYELYSAIRGAAHEAGYLREASDSDIPSDFFDN</sequence>
<reference evidence="1 2" key="1">
    <citation type="submission" date="2015-03" db="EMBL/GenBank/DDBJ databases">
        <title>Draft Genome Sequence of Burkholderia andropogonis type strain ICMP2807, isolated from Sorghum bicolor.</title>
        <authorList>
            <person name="Lopes-Santos L."/>
            <person name="Castro D.B."/>
            <person name="Ottoboni L.M."/>
            <person name="Park D."/>
            <person name="Weirc B.S."/>
            <person name="Destefano S.A."/>
        </authorList>
    </citation>
    <scope>NUCLEOTIDE SEQUENCE [LARGE SCALE GENOMIC DNA]</scope>
    <source>
        <strain evidence="1 2">ICMP2807</strain>
    </source>
</reference>
<dbReference type="STRING" id="28092.WM40_18260"/>
<proteinExistence type="predicted"/>
<evidence type="ECO:0000313" key="1">
    <source>
        <dbReference type="EMBL" id="KKB62253.1"/>
    </source>
</evidence>
<keyword evidence="2" id="KW-1185">Reference proteome</keyword>
<dbReference type="AlphaFoldDB" id="A0A0F5JWM0"/>
<dbReference type="PATRIC" id="fig|28092.6.peg.4291"/>
<name>A0A0F5JWM0_9BURK</name>
<gene>
    <name evidence="1" type="ORF">WM40_18260</name>
</gene>